<dbReference type="Gene3D" id="2.60.200.20">
    <property type="match status" value="1"/>
</dbReference>
<feature type="region of interest" description="Disordered" evidence="2">
    <location>
        <begin position="52"/>
        <end position="72"/>
    </location>
</feature>
<dbReference type="Proteomes" id="UP000315389">
    <property type="component" value="Unassembled WGS sequence"/>
</dbReference>
<comment type="caution">
    <text evidence="4">The sequence shown here is derived from an EMBL/GenBank/DDBJ whole genome shotgun (WGS) entry which is preliminary data.</text>
</comment>
<dbReference type="EMBL" id="VFOS01000001">
    <property type="protein sequence ID" value="TQL63759.1"/>
    <property type="molecule type" value="Genomic_DNA"/>
</dbReference>
<dbReference type="PROSITE" id="PS50006">
    <property type="entry name" value="FHA_DOMAIN"/>
    <property type="match status" value="1"/>
</dbReference>
<dbReference type="AlphaFoldDB" id="A0A542ZU01"/>
<feature type="compositionally biased region" description="Basic and acidic residues" evidence="2">
    <location>
        <begin position="53"/>
        <end position="62"/>
    </location>
</feature>
<name>A0A542ZU01_RARFA</name>
<keyword evidence="5" id="KW-1185">Reference proteome</keyword>
<dbReference type="InterPro" id="IPR008984">
    <property type="entry name" value="SMAD_FHA_dom_sf"/>
</dbReference>
<evidence type="ECO:0000313" key="4">
    <source>
        <dbReference type="EMBL" id="TQL63759.1"/>
    </source>
</evidence>
<evidence type="ECO:0000313" key="5">
    <source>
        <dbReference type="Proteomes" id="UP000315389"/>
    </source>
</evidence>
<dbReference type="OrthoDB" id="4625746at2"/>
<gene>
    <name evidence="4" type="ORF">FB461_0232</name>
</gene>
<sequence length="356" mass="37329">MLGPTERDAVSGRRAHRLGRAAMSAARALGYPHRSDAHRVRLRLRGIAAGPRGADRGDELECGRGSAGPTRAAHPLDSVVAAESPVAIQQPMPARDAWQQAFDPHAEHPSGPAAWAGEFSPGVARSAGTLAHPGENSSRAAHVTGTLARDDSQWAAHGAAARAGEFSPRVAHLTDAPAGAFSGDALPTPPAEQVVGTEAPALAFPPFDHLELAEATTVDGHEDVQPSEEVGVARDAGRTWVVTLRDGNGELVREVPLDEALVVGRLPKPRAGYADLLVAIPGDESLSRSHAVVTPMRRNVLLIDLGSTNGTVVVRGDGSTTICHPSQRVKIGRTDVVELGDVTLTVRRATKELTRC</sequence>
<dbReference type="SUPFAM" id="SSF49879">
    <property type="entry name" value="SMAD/FHA domain"/>
    <property type="match status" value="1"/>
</dbReference>
<protein>
    <submittedName>
        <fullName evidence="4">FHA domain-containing protein</fullName>
    </submittedName>
</protein>
<dbReference type="CDD" id="cd00060">
    <property type="entry name" value="FHA"/>
    <property type="match status" value="1"/>
</dbReference>
<proteinExistence type="predicted"/>
<keyword evidence="1" id="KW-0597">Phosphoprotein</keyword>
<evidence type="ECO:0000259" key="3">
    <source>
        <dbReference type="PROSITE" id="PS50006"/>
    </source>
</evidence>
<organism evidence="4 5">
    <name type="scientific">Rarobacter faecitabidus</name>
    <dbReference type="NCBI Taxonomy" id="13243"/>
    <lineage>
        <taxon>Bacteria</taxon>
        <taxon>Bacillati</taxon>
        <taxon>Actinomycetota</taxon>
        <taxon>Actinomycetes</taxon>
        <taxon>Micrococcales</taxon>
        <taxon>Rarobacteraceae</taxon>
        <taxon>Rarobacter</taxon>
    </lineage>
</organism>
<dbReference type="Pfam" id="PF00498">
    <property type="entry name" value="FHA"/>
    <property type="match status" value="1"/>
</dbReference>
<accession>A0A542ZU01</accession>
<feature type="domain" description="FHA" evidence="3">
    <location>
        <begin position="261"/>
        <end position="313"/>
    </location>
</feature>
<dbReference type="InterPro" id="IPR000253">
    <property type="entry name" value="FHA_dom"/>
</dbReference>
<evidence type="ECO:0000256" key="2">
    <source>
        <dbReference type="SAM" id="MobiDB-lite"/>
    </source>
</evidence>
<evidence type="ECO:0000256" key="1">
    <source>
        <dbReference type="ARBA" id="ARBA00022553"/>
    </source>
</evidence>
<reference evidence="4 5" key="1">
    <citation type="submission" date="2019-06" db="EMBL/GenBank/DDBJ databases">
        <title>Sequencing the genomes of 1000 actinobacteria strains.</title>
        <authorList>
            <person name="Klenk H.-P."/>
        </authorList>
    </citation>
    <scope>NUCLEOTIDE SEQUENCE [LARGE SCALE GENOMIC DNA]</scope>
    <source>
        <strain evidence="4 5">DSM 4813</strain>
    </source>
</reference>